<keyword evidence="1" id="KW-1133">Transmembrane helix</keyword>
<keyword evidence="3" id="KW-0808">Transferase</keyword>
<keyword evidence="1" id="KW-0812">Transmembrane</keyword>
<accession>A0A918UEB4</accession>
<dbReference type="GO" id="GO:0016747">
    <property type="term" value="F:acyltransferase activity, transferring groups other than amino-acyl groups"/>
    <property type="evidence" value="ECO:0007669"/>
    <property type="project" value="InterPro"/>
</dbReference>
<evidence type="ECO:0000313" key="4">
    <source>
        <dbReference type="Proteomes" id="UP000648075"/>
    </source>
</evidence>
<dbReference type="InterPro" id="IPR002656">
    <property type="entry name" value="Acyl_transf_3_dom"/>
</dbReference>
<feature type="transmembrane region" description="Helical" evidence="1">
    <location>
        <begin position="170"/>
        <end position="188"/>
    </location>
</feature>
<name>A0A918UEB4_9SPHN</name>
<dbReference type="AlphaFoldDB" id="A0A918UEB4"/>
<feature type="transmembrane region" description="Helical" evidence="1">
    <location>
        <begin position="200"/>
        <end position="220"/>
    </location>
</feature>
<feature type="transmembrane region" description="Helical" evidence="1">
    <location>
        <begin position="16"/>
        <end position="35"/>
    </location>
</feature>
<dbReference type="RefSeq" id="WP_229813763.1">
    <property type="nucleotide sequence ID" value="NZ_BMZA01000002.1"/>
</dbReference>
<comment type="caution">
    <text evidence="3">The sequence shown here is derived from an EMBL/GenBank/DDBJ whole genome shotgun (WGS) entry which is preliminary data.</text>
</comment>
<dbReference type="Pfam" id="PF01757">
    <property type="entry name" value="Acyl_transf_3"/>
    <property type="match status" value="1"/>
</dbReference>
<reference evidence="3" key="2">
    <citation type="submission" date="2020-09" db="EMBL/GenBank/DDBJ databases">
        <authorList>
            <person name="Sun Q."/>
            <person name="Kim S."/>
        </authorList>
    </citation>
    <scope>NUCLEOTIDE SEQUENCE</scope>
    <source>
        <strain evidence="3">KCTC 32255</strain>
    </source>
</reference>
<feature type="transmembrane region" description="Helical" evidence="1">
    <location>
        <begin position="47"/>
        <end position="68"/>
    </location>
</feature>
<proteinExistence type="predicted"/>
<dbReference type="InterPro" id="IPR050879">
    <property type="entry name" value="Acyltransferase_3"/>
</dbReference>
<organism evidence="3 4">
    <name type="scientific">Novosphingobium colocasiae</name>
    <dbReference type="NCBI Taxonomy" id="1256513"/>
    <lineage>
        <taxon>Bacteria</taxon>
        <taxon>Pseudomonadati</taxon>
        <taxon>Pseudomonadota</taxon>
        <taxon>Alphaproteobacteria</taxon>
        <taxon>Sphingomonadales</taxon>
        <taxon>Sphingomonadaceae</taxon>
        <taxon>Novosphingobium</taxon>
    </lineage>
</organism>
<feature type="transmembrane region" description="Helical" evidence="1">
    <location>
        <begin position="326"/>
        <end position="345"/>
    </location>
</feature>
<reference evidence="3" key="1">
    <citation type="journal article" date="2014" name="Int. J. Syst. Evol. Microbiol.">
        <title>Complete genome sequence of Corynebacterium casei LMG S-19264T (=DSM 44701T), isolated from a smear-ripened cheese.</title>
        <authorList>
            <consortium name="US DOE Joint Genome Institute (JGI-PGF)"/>
            <person name="Walter F."/>
            <person name="Albersmeier A."/>
            <person name="Kalinowski J."/>
            <person name="Ruckert C."/>
        </authorList>
    </citation>
    <scope>NUCLEOTIDE SEQUENCE</scope>
    <source>
        <strain evidence="3">KCTC 32255</strain>
    </source>
</reference>
<evidence type="ECO:0000256" key="1">
    <source>
        <dbReference type="SAM" id="Phobius"/>
    </source>
</evidence>
<dbReference type="EMBL" id="BMZA01000002">
    <property type="protein sequence ID" value="GGY96717.1"/>
    <property type="molecule type" value="Genomic_DNA"/>
</dbReference>
<sequence length="369" mass="39986">MFAPFGKPGTAPTRHFVVLDGLRGIAAIAVMALHLKVKFVLGYRPEAGLAVDFFFLLSGFVIAHAYWARLAERRMSLGTFVVVRLARLYPMMLLGNLIGAVYFLTLGGKTMTQVAGATVFALALVPLPRLADPAASAYPLNGAFWSLTHELATNFLLAAMAPWLGRSWRFIAFLAISVVALIAVAQAGRLDATIAWQDQAYAFFRALAPFVLGIFLYRLLPAHTASTGGSGLAATGTGVLVALALAAVLFMPIQPTWIRLGAVLVLFPAIILIAARLPEQGPLTALWRWLGAVSFPVYALHVPFVFALDPWLTPILARHAPYATPLFVLVIAALLALATLALRLYDEPIRRWLKRVLARRNAVQAPART</sequence>
<dbReference type="PANTHER" id="PTHR23028:SF134">
    <property type="entry name" value="PUTATIVE (AFU_ORTHOLOGUE AFUA_4G08520)-RELATED"/>
    <property type="match status" value="1"/>
</dbReference>
<dbReference type="PANTHER" id="PTHR23028">
    <property type="entry name" value="ACETYLTRANSFERASE"/>
    <property type="match status" value="1"/>
</dbReference>
<protein>
    <submittedName>
        <fullName evidence="3">Acyltransferase</fullName>
    </submittedName>
</protein>
<dbReference type="Proteomes" id="UP000648075">
    <property type="component" value="Unassembled WGS sequence"/>
</dbReference>
<feature type="transmembrane region" description="Helical" evidence="1">
    <location>
        <begin position="232"/>
        <end position="251"/>
    </location>
</feature>
<evidence type="ECO:0000259" key="2">
    <source>
        <dbReference type="Pfam" id="PF01757"/>
    </source>
</evidence>
<gene>
    <name evidence="3" type="primary">rspF</name>
    <name evidence="3" type="ORF">GCM10011614_09510</name>
</gene>
<feature type="transmembrane region" description="Helical" evidence="1">
    <location>
        <begin position="88"/>
        <end position="107"/>
    </location>
</feature>
<keyword evidence="3" id="KW-0012">Acyltransferase</keyword>
<feature type="domain" description="Acyltransferase 3" evidence="2">
    <location>
        <begin position="19"/>
        <end position="337"/>
    </location>
</feature>
<evidence type="ECO:0000313" key="3">
    <source>
        <dbReference type="EMBL" id="GGY96717.1"/>
    </source>
</evidence>
<keyword evidence="1" id="KW-0472">Membrane</keyword>
<feature type="transmembrane region" description="Helical" evidence="1">
    <location>
        <begin position="287"/>
        <end position="306"/>
    </location>
</feature>
<feature type="transmembrane region" description="Helical" evidence="1">
    <location>
        <begin position="257"/>
        <end position="275"/>
    </location>
</feature>
<keyword evidence="4" id="KW-1185">Reference proteome</keyword>